<comment type="subcellular location">
    <subcellularLocation>
        <location evidence="1">Cell envelope</location>
    </subcellularLocation>
</comment>
<dbReference type="Proteomes" id="UP001230253">
    <property type="component" value="Unassembled WGS sequence"/>
</dbReference>
<dbReference type="PROSITE" id="PS01039">
    <property type="entry name" value="SBP_BACTERIAL_3"/>
    <property type="match status" value="1"/>
</dbReference>
<dbReference type="Pfam" id="PF00497">
    <property type="entry name" value="SBP_bac_3"/>
    <property type="match status" value="1"/>
</dbReference>
<feature type="signal peptide" evidence="5">
    <location>
        <begin position="1"/>
        <end position="21"/>
    </location>
</feature>
<sequence length="273" mass="30400">MPRLFLFLAILFASAAGAAKAEEPVIPNFWDPRSRIERPNMDAIGAIRFLVTDDFAPFSFRDRHGDLVGFDIDLIRAMCETLEVQCAVQSRPYETLETALRDKEGDAIMAGLSPDPEGDNPLLATRPYLKIPARFVTLKETEFEPDGETDGFVGVVCDSAHQAFLEDYFPKAQVACYQSPAAALQSLQEKRLTAVFGDALSLAFWLHGAGAKDCCRFTGGPYLNDAYFGDGLQIAVRPQEHELKSALDYALRETYRNGTYAELYLRYFPVGLF</sequence>
<dbReference type="EMBL" id="JAUSUK010000001">
    <property type="protein sequence ID" value="MDQ0325087.1"/>
    <property type="molecule type" value="Genomic_DNA"/>
</dbReference>
<gene>
    <name evidence="7" type="ORF">J2R99_000936</name>
</gene>
<dbReference type="SUPFAM" id="SSF53850">
    <property type="entry name" value="Periplasmic binding protein-like II"/>
    <property type="match status" value="1"/>
</dbReference>
<keyword evidence="8" id="KW-1185">Reference proteome</keyword>
<dbReference type="InterPro" id="IPR001638">
    <property type="entry name" value="Solute-binding_3/MltF_N"/>
</dbReference>
<evidence type="ECO:0000313" key="7">
    <source>
        <dbReference type="EMBL" id="MDQ0325087.1"/>
    </source>
</evidence>
<dbReference type="Gene3D" id="3.40.190.10">
    <property type="entry name" value="Periplasmic binding protein-like II"/>
    <property type="match status" value="2"/>
</dbReference>
<evidence type="ECO:0000256" key="5">
    <source>
        <dbReference type="SAM" id="SignalP"/>
    </source>
</evidence>
<dbReference type="PANTHER" id="PTHR35936">
    <property type="entry name" value="MEMBRANE-BOUND LYTIC MUREIN TRANSGLYCOSYLASE F"/>
    <property type="match status" value="1"/>
</dbReference>
<evidence type="ECO:0000256" key="2">
    <source>
        <dbReference type="ARBA" id="ARBA00010333"/>
    </source>
</evidence>
<evidence type="ECO:0000313" key="8">
    <source>
        <dbReference type="Proteomes" id="UP001230253"/>
    </source>
</evidence>
<evidence type="ECO:0000259" key="6">
    <source>
        <dbReference type="SMART" id="SM00062"/>
    </source>
</evidence>
<proteinExistence type="inferred from homology"/>
<protein>
    <submittedName>
        <fullName evidence="7">Polar amino acid transport system substrate-binding protein</fullName>
    </submittedName>
</protein>
<evidence type="ECO:0000256" key="4">
    <source>
        <dbReference type="RuleBase" id="RU003744"/>
    </source>
</evidence>
<name>A0ABU0C7Q1_9BRAD</name>
<evidence type="ECO:0000256" key="3">
    <source>
        <dbReference type="ARBA" id="ARBA00022729"/>
    </source>
</evidence>
<feature type="chain" id="PRO_5046826214" evidence="5">
    <location>
        <begin position="22"/>
        <end position="273"/>
    </location>
</feature>
<organism evidence="7 8">
    <name type="scientific">Rhodopseudomonas julia</name>
    <dbReference type="NCBI Taxonomy" id="200617"/>
    <lineage>
        <taxon>Bacteria</taxon>
        <taxon>Pseudomonadati</taxon>
        <taxon>Pseudomonadota</taxon>
        <taxon>Alphaproteobacteria</taxon>
        <taxon>Hyphomicrobiales</taxon>
        <taxon>Nitrobacteraceae</taxon>
        <taxon>Rhodopseudomonas</taxon>
    </lineage>
</organism>
<keyword evidence="3 5" id="KW-0732">Signal</keyword>
<comment type="caution">
    <text evidence="7">The sequence shown here is derived from an EMBL/GenBank/DDBJ whole genome shotgun (WGS) entry which is preliminary data.</text>
</comment>
<dbReference type="RefSeq" id="WP_307153315.1">
    <property type="nucleotide sequence ID" value="NZ_JAUSUK010000001.1"/>
</dbReference>
<dbReference type="SMART" id="SM00062">
    <property type="entry name" value="PBPb"/>
    <property type="match status" value="1"/>
</dbReference>
<reference evidence="7 8" key="1">
    <citation type="submission" date="2023-07" db="EMBL/GenBank/DDBJ databases">
        <title>Genomic Encyclopedia of Type Strains, Phase IV (KMG-IV): sequencing the most valuable type-strain genomes for metagenomic binning, comparative biology and taxonomic classification.</title>
        <authorList>
            <person name="Goeker M."/>
        </authorList>
    </citation>
    <scope>NUCLEOTIDE SEQUENCE [LARGE SCALE GENOMIC DNA]</scope>
    <source>
        <strain evidence="7 8">DSM 11549</strain>
    </source>
</reference>
<dbReference type="PANTHER" id="PTHR35936:SF35">
    <property type="entry name" value="L-CYSTINE-BINDING PROTEIN TCYJ"/>
    <property type="match status" value="1"/>
</dbReference>
<dbReference type="InterPro" id="IPR018313">
    <property type="entry name" value="SBP_3_CS"/>
</dbReference>
<comment type="similarity">
    <text evidence="2 4">Belongs to the bacterial solute-binding protein 3 family.</text>
</comment>
<feature type="domain" description="Solute-binding protein family 3/N-terminal" evidence="6">
    <location>
        <begin position="46"/>
        <end position="271"/>
    </location>
</feature>
<accession>A0ABU0C7Q1</accession>
<evidence type="ECO:0000256" key="1">
    <source>
        <dbReference type="ARBA" id="ARBA00004196"/>
    </source>
</evidence>